<accession>A0AA41MYM6</accession>
<name>A0AA41MYM6_SCICA</name>
<feature type="domain" description="Dynein heavy chain C-terminal" evidence="1">
    <location>
        <begin position="1"/>
        <end position="199"/>
    </location>
</feature>
<dbReference type="Gene3D" id="1.20.1270.280">
    <property type="match status" value="1"/>
</dbReference>
<comment type="caution">
    <text evidence="2">The sequence shown here is derived from an EMBL/GenBank/DDBJ whole genome shotgun (WGS) entry which is preliminary data.</text>
</comment>
<gene>
    <name evidence="2" type="ORF">SUZIE_157835</name>
</gene>
<dbReference type="GO" id="GO:0045505">
    <property type="term" value="F:dynein intermediate chain binding"/>
    <property type="evidence" value="ECO:0007669"/>
    <property type="project" value="InterPro"/>
</dbReference>
<dbReference type="InterPro" id="IPR043160">
    <property type="entry name" value="Dynein_C_barrel"/>
</dbReference>
<dbReference type="Gene3D" id="3.10.490.20">
    <property type="match status" value="1"/>
</dbReference>
<evidence type="ECO:0000313" key="3">
    <source>
        <dbReference type="Proteomes" id="UP001166674"/>
    </source>
</evidence>
<dbReference type="GO" id="GO:0051959">
    <property type="term" value="F:dynein light intermediate chain binding"/>
    <property type="evidence" value="ECO:0007669"/>
    <property type="project" value="InterPro"/>
</dbReference>
<organism evidence="2 3">
    <name type="scientific">Sciurus carolinensis</name>
    <name type="common">Eastern gray squirrel</name>
    <dbReference type="NCBI Taxonomy" id="30640"/>
    <lineage>
        <taxon>Eukaryota</taxon>
        <taxon>Metazoa</taxon>
        <taxon>Chordata</taxon>
        <taxon>Craniata</taxon>
        <taxon>Vertebrata</taxon>
        <taxon>Euteleostomi</taxon>
        <taxon>Mammalia</taxon>
        <taxon>Eutheria</taxon>
        <taxon>Euarchontoglires</taxon>
        <taxon>Glires</taxon>
        <taxon>Rodentia</taxon>
        <taxon>Sciuromorpha</taxon>
        <taxon>Sciuridae</taxon>
        <taxon>Sciurinae</taxon>
        <taxon>Sciurini</taxon>
        <taxon>Sciurus</taxon>
    </lineage>
</organism>
<dbReference type="FunFam" id="3.10.490.20:FF:000002">
    <property type="entry name" value="Dynein axonemal heavy chain 17"/>
    <property type="match status" value="1"/>
</dbReference>
<dbReference type="InterPro" id="IPR026983">
    <property type="entry name" value="DHC"/>
</dbReference>
<dbReference type="EMBL" id="JAATJV010372270">
    <property type="protein sequence ID" value="MBZ3880405.1"/>
    <property type="molecule type" value="Genomic_DNA"/>
</dbReference>
<dbReference type="GO" id="GO:0007018">
    <property type="term" value="P:microtubule-based movement"/>
    <property type="evidence" value="ECO:0007669"/>
    <property type="project" value="InterPro"/>
</dbReference>
<proteinExistence type="predicted"/>
<evidence type="ECO:0000259" key="1">
    <source>
        <dbReference type="Pfam" id="PF18199"/>
    </source>
</evidence>
<protein>
    <submittedName>
        <fullName evidence="2">Dynein heavy chain 9, axonemal</fullName>
    </submittedName>
</protein>
<dbReference type="PANTHER" id="PTHR46961">
    <property type="entry name" value="DYNEIN HEAVY CHAIN 1, AXONEMAL-LIKE PROTEIN"/>
    <property type="match status" value="1"/>
</dbReference>
<keyword evidence="3" id="KW-1185">Reference proteome</keyword>
<sequence length="201" mass="23004">MTSDMENLQNALYLDVVPEPWARRAYPSTAGLAAWFLDLLNRIKELETWTGDFAMPSTVWLTGFFNPQSFLTAIMQSMARKNEWPLDQMALQCDVTKKNREEFRSPPREGAYIHGLFMEGARWDIQAGIITEAKLKDLTPSMPVMFIKAVPADKQDCRNVYSCPVYKTCQRGPTYVWTFNLKTKENPSKWVLAGVALLLQI</sequence>
<evidence type="ECO:0000313" key="2">
    <source>
        <dbReference type="EMBL" id="MBZ3880405.1"/>
    </source>
</evidence>
<dbReference type="PANTHER" id="PTHR46961:SF16">
    <property type="entry name" value="DYNEIN AXONEMAL HEAVY CHAIN 17-RELATED"/>
    <property type="match status" value="1"/>
</dbReference>
<dbReference type="Proteomes" id="UP001166674">
    <property type="component" value="Unassembled WGS sequence"/>
</dbReference>
<reference evidence="2" key="1">
    <citation type="submission" date="2020-03" db="EMBL/GenBank/DDBJ databases">
        <title>Studies in the Genomics of Life Span.</title>
        <authorList>
            <person name="Glass D."/>
        </authorList>
    </citation>
    <scope>NUCLEOTIDE SEQUENCE</scope>
    <source>
        <strain evidence="2">SUZIE</strain>
        <tissue evidence="2">Muscle</tissue>
    </source>
</reference>
<dbReference type="Pfam" id="PF18199">
    <property type="entry name" value="Dynein_C"/>
    <property type="match status" value="1"/>
</dbReference>
<dbReference type="AlphaFoldDB" id="A0AA41MYM6"/>
<dbReference type="InterPro" id="IPR041228">
    <property type="entry name" value="Dynein_C"/>
</dbReference>
<dbReference type="GO" id="GO:0030286">
    <property type="term" value="C:dynein complex"/>
    <property type="evidence" value="ECO:0007669"/>
    <property type="project" value="InterPro"/>
</dbReference>